<comment type="catalytic activity">
    <reaction evidence="1">
        <text>a quinone + NADH + 5 H(+)(in) = a quinol + NAD(+) + 4 H(+)(out)</text>
        <dbReference type="Rhea" id="RHEA:57888"/>
        <dbReference type="ChEBI" id="CHEBI:15378"/>
        <dbReference type="ChEBI" id="CHEBI:24646"/>
        <dbReference type="ChEBI" id="CHEBI:57540"/>
        <dbReference type="ChEBI" id="CHEBI:57945"/>
        <dbReference type="ChEBI" id="CHEBI:132124"/>
    </reaction>
</comment>
<keyword evidence="1" id="KW-0874">Quinone</keyword>
<dbReference type="NCBIfam" id="NF005165">
    <property type="entry name" value="PRK06638.1-5"/>
    <property type="match status" value="1"/>
</dbReference>
<comment type="subcellular location">
    <subcellularLocation>
        <location evidence="1">Cell membrane</location>
        <topology evidence="1">Multi-pass membrane protein</topology>
    </subcellularLocation>
</comment>
<dbReference type="EC" id="7.1.1.-" evidence="1"/>
<dbReference type="Proteomes" id="UP000321181">
    <property type="component" value="Unassembled WGS sequence"/>
</dbReference>
<sequence>MTALGAAGSPVAASPVAASLATAVADTGRTGTGEATLFWVLAPIMVLAALGLLFARKAIHAAMCVVLVMVSLAFLYVAQDAPFLGVVQVVVYTGAVMMLFLFVLMLVGVDASDSLVETIRGQRWLGLLFGVGLAVLLVGVVTRVTYPAPVGLAEANAASNPVGVARLIFGDFVFAFEVVGVLLVTAALGALVLTHRQRLVRKVGQRELARRRVAGLGKTEADRDAVERKGIAPLPAPGVYARTNAMDVPALDPQGRPIEQSVSRVLRVRGQERELEAVGVVPGPATGPVAGQLPAGPASPGLHLEAGEDGGADRHAPTPQAGAPGETAGPATPITTGRGPEVVP</sequence>
<keyword evidence="1" id="KW-1003">Cell membrane</keyword>
<evidence type="ECO:0000256" key="2">
    <source>
        <dbReference type="SAM" id="MobiDB-lite"/>
    </source>
</evidence>
<keyword evidence="4" id="KW-1185">Reference proteome</keyword>
<dbReference type="InterPro" id="IPR001457">
    <property type="entry name" value="NADH_UbQ/plastoQ_OxRdtase_su6"/>
</dbReference>
<dbReference type="PANTHER" id="PTHR33269:SF19">
    <property type="entry name" value="NADH-QUINONE OXIDOREDUCTASE SUBUNIT J"/>
    <property type="match status" value="1"/>
</dbReference>
<feature type="transmembrane region" description="Helical" evidence="1">
    <location>
        <begin position="166"/>
        <end position="193"/>
    </location>
</feature>
<evidence type="ECO:0000313" key="3">
    <source>
        <dbReference type="EMBL" id="GEO32829.1"/>
    </source>
</evidence>
<dbReference type="Pfam" id="PF00499">
    <property type="entry name" value="Oxidored_q3"/>
    <property type="match status" value="1"/>
</dbReference>
<dbReference type="GO" id="GO:0005886">
    <property type="term" value="C:plasma membrane"/>
    <property type="evidence" value="ECO:0007669"/>
    <property type="project" value="UniProtKB-SubCell"/>
</dbReference>
<evidence type="ECO:0000313" key="4">
    <source>
        <dbReference type="Proteomes" id="UP000321181"/>
    </source>
</evidence>
<dbReference type="RefSeq" id="WP_146899516.1">
    <property type="nucleotide sequence ID" value="NZ_BAAARM010000001.1"/>
</dbReference>
<dbReference type="OrthoDB" id="13239at2"/>
<feature type="region of interest" description="Disordered" evidence="2">
    <location>
        <begin position="281"/>
        <end position="344"/>
    </location>
</feature>
<keyword evidence="1" id="KW-0520">NAD</keyword>
<dbReference type="InterPro" id="IPR042106">
    <property type="entry name" value="Nuo/plastoQ_OxRdtase_6_NuoJ"/>
</dbReference>
<keyword evidence="1" id="KW-1133">Transmembrane helix</keyword>
<feature type="transmembrane region" description="Helical" evidence="1">
    <location>
        <begin position="37"/>
        <end position="54"/>
    </location>
</feature>
<feature type="transmembrane region" description="Helical" evidence="1">
    <location>
        <begin position="124"/>
        <end position="146"/>
    </location>
</feature>
<evidence type="ECO:0000256" key="1">
    <source>
        <dbReference type="RuleBase" id="RU004429"/>
    </source>
</evidence>
<protein>
    <recommendedName>
        <fullName evidence="1">NADH-quinone oxidoreductase subunit J</fullName>
        <ecNumber evidence="1">7.1.1.-</ecNumber>
    </recommendedName>
</protein>
<keyword evidence="3" id="KW-0830">Ubiquinone</keyword>
<feature type="compositionally biased region" description="Low complexity" evidence="2">
    <location>
        <begin position="317"/>
        <end position="344"/>
    </location>
</feature>
<dbReference type="PANTHER" id="PTHR33269">
    <property type="entry name" value="NADH-UBIQUINONE OXIDOREDUCTASE CHAIN 6"/>
    <property type="match status" value="1"/>
</dbReference>
<comment type="function">
    <text evidence="1">NDH-1 shuttles electrons from NADH, via FMN and iron-sulfur (Fe-S) centers, to quinones in the respiratory chain. Couples the redox reaction to proton translocation (for every two electrons transferred, four hydrogen ions are translocated across the cytoplasmic membrane), and thus conserves the redox energy in a proton gradient.</text>
</comment>
<comment type="caution">
    <text evidence="3">The sequence shown here is derived from an EMBL/GenBank/DDBJ whole genome shotgun (WGS) entry which is preliminary data.</text>
</comment>
<gene>
    <name evidence="3" type="ORF">CAE01nite_05540</name>
</gene>
<dbReference type="EMBL" id="BJYY01000001">
    <property type="protein sequence ID" value="GEO32829.1"/>
    <property type="molecule type" value="Genomic_DNA"/>
</dbReference>
<keyword evidence="1" id="KW-0472">Membrane</keyword>
<comment type="similarity">
    <text evidence="1">Belongs to the complex I subunit 6 family.</text>
</comment>
<organism evidence="3 4">
    <name type="scientific">Cellulomonas aerilata</name>
    <dbReference type="NCBI Taxonomy" id="515326"/>
    <lineage>
        <taxon>Bacteria</taxon>
        <taxon>Bacillati</taxon>
        <taxon>Actinomycetota</taxon>
        <taxon>Actinomycetes</taxon>
        <taxon>Micrococcales</taxon>
        <taxon>Cellulomonadaceae</taxon>
        <taxon>Cellulomonas</taxon>
    </lineage>
</organism>
<name>A0A512D8N2_9CELL</name>
<dbReference type="Gene3D" id="1.20.120.1200">
    <property type="entry name" value="NADH-ubiquinone/plastoquinone oxidoreductase chain 6, subunit NuoJ"/>
    <property type="match status" value="1"/>
</dbReference>
<dbReference type="AlphaFoldDB" id="A0A512D8N2"/>
<dbReference type="GO" id="GO:0008137">
    <property type="term" value="F:NADH dehydrogenase (ubiquinone) activity"/>
    <property type="evidence" value="ECO:0007669"/>
    <property type="project" value="UniProtKB-UniRule"/>
</dbReference>
<accession>A0A512D8N2</accession>
<feature type="transmembrane region" description="Helical" evidence="1">
    <location>
        <begin position="61"/>
        <end position="78"/>
    </location>
</feature>
<feature type="compositionally biased region" description="Low complexity" evidence="2">
    <location>
        <begin position="281"/>
        <end position="291"/>
    </location>
</feature>
<feature type="transmembrane region" description="Helical" evidence="1">
    <location>
        <begin position="90"/>
        <end position="112"/>
    </location>
</feature>
<keyword evidence="1" id="KW-0812">Transmembrane</keyword>
<reference evidence="3 4" key="1">
    <citation type="submission" date="2019-07" db="EMBL/GenBank/DDBJ databases">
        <title>Whole genome shotgun sequence of Cellulomonas aerilata NBRC 106308.</title>
        <authorList>
            <person name="Hosoyama A."/>
            <person name="Uohara A."/>
            <person name="Ohji S."/>
            <person name="Ichikawa N."/>
        </authorList>
    </citation>
    <scope>NUCLEOTIDE SEQUENCE [LARGE SCALE GENOMIC DNA]</scope>
    <source>
        <strain evidence="3 4">NBRC 106308</strain>
    </source>
</reference>
<proteinExistence type="inferred from homology"/>
<dbReference type="GO" id="GO:0048038">
    <property type="term" value="F:quinone binding"/>
    <property type="evidence" value="ECO:0007669"/>
    <property type="project" value="UniProtKB-UniRule"/>
</dbReference>